<evidence type="ECO:0000256" key="7">
    <source>
        <dbReference type="ARBA" id="ARBA00022782"/>
    </source>
</evidence>
<comment type="PTM">
    <text evidence="9">Sulfation is important for activity and for the binding to a putative membrane receptor.</text>
</comment>
<comment type="caution">
    <text evidence="11">The sequence shown here is derived from an EMBL/GenBank/DDBJ whole genome shotgun (WGS) entry which is preliminary data.</text>
</comment>
<evidence type="ECO:0000256" key="1">
    <source>
        <dbReference type="ARBA" id="ARBA00004613"/>
    </source>
</evidence>
<keyword evidence="8 9" id="KW-0339">Growth factor</keyword>
<evidence type="ECO:0000256" key="10">
    <source>
        <dbReference type="SAM" id="MobiDB-lite"/>
    </source>
</evidence>
<name>A0A565BD30_9BRAS</name>
<gene>
    <name evidence="11" type="ORF">ANE_LOCUS9948</name>
</gene>
<evidence type="ECO:0000256" key="3">
    <source>
        <dbReference type="ARBA" id="ARBA00022473"/>
    </source>
</evidence>
<evidence type="ECO:0000313" key="12">
    <source>
        <dbReference type="Proteomes" id="UP000489600"/>
    </source>
</evidence>
<keyword evidence="12" id="KW-1185">Reference proteome</keyword>
<feature type="region of interest" description="Disordered" evidence="10">
    <location>
        <begin position="1"/>
        <end position="41"/>
    </location>
</feature>
<keyword evidence="4 9" id="KW-0964">Secreted</keyword>
<dbReference type="GO" id="GO:0008083">
    <property type="term" value="F:growth factor activity"/>
    <property type="evidence" value="ECO:0007669"/>
    <property type="project" value="UniProtKB-UniRule"/>
</dbReference>
<dbReference type="PANTHER" id="PTHR33285:SF57">
    <property type="entry name" value="PHYTOSULFOKINES 1"/>
    <property type="match status" value="1"/>
</dbReference>
<dbReference type="OrthoDB" id="1937224at2759"/>
<accession>A0A565BD30</accession>
<reference evidence="11" key="1">
    <citation type="submission" date="2019-07" db="EMBL/GenBank/DDBJ databases">
        <authorList>
            <person name="Dittberner H."/>
        </authorList>
    </citation>
    <scope>NUCLEOTIDE SEQUENCE [LARGE SCALE GENOMIC DNA]</scope>
</reference>
<dbReference type="Pfam" id="PF06404">
    <property type="entry name" value="PSK"/>
    <property type="match status" value="1"/>
</dbReference>
<proteinExistence type="inferred from homology"/>
<comment type="function">
    <text evidence="9">Promotes plant cell differentiation, organogenesis and somatic embryogenesis as well as cell proliferation.</text>
</comment>
<evidence type="ECO:0000256" key="5">
    <source>
        <dbReference type="ARBA" id="ARBA00022641"/>
    </source>
</evidence>
<keyword evidence="7 9" id="KW-0221">Differentiation</keyword>
<evidence type="ECO:0000256" key="4">
    <source>
        <dbReference type="ARBA" id="ARBA00022525"/>
    </source>
</evidence>
<organism evidence="11 12">
    <name type="scientific">Arabis nemorensis</name>
    <dbReference type="NCBI Taxonomy" id="586526"/>
    <lineage>
        <taxon>Eukaryota</taxon>
        <taxon>Viridiplantae</taxon>
        <taxon>Streptophyta</taxon>
        <taxon>Embryophyta</taxon>
        <taxon>Tracheophyta</taxon>
        <taxon>Spermatophyta</taxon>
        <taxon>Magnoliopsida</taxon>
        <taxon>eudicotyledons</taxon>
        <taxon>Gunneridae</taxon>
        <taxon>Pentapetalae</taxon>
        <taxon>rosids</taxon>
        <taxon>malvids</taxon>
        <taxon>Brassicales</taxon>
        <taxon>Brassicaceae</taxon>
        <taxon>Arabideae</taxon>
        <taxon>Arabis</taxon>
    </lineage>
</organism>
<evidence type="ECO:0000256" key="6">
    <source>
        <dbReference type="ARBA" id="ARBA00022729"/>
    </source>
</evidence>
<evidence type="ECO:0000256" key="9">
    <source>
        <dbReference type="RuleBase" id="RU368031"/>
    </source>
</evidence>
<sequence length="68" mass="7322">MASSVISTEDGFAPPPIPSPSTHRARSRKGDGDGVECKNSDSEEECLLKKTVAAHTDYIYTQDLNLSP</sequence>
<evidence type="ECO:0000256" key="8">
    <source>
        <dbReference type="ARBA" id="ARBA00023030"/>
    </source>
</evidence>
<dbReference type="GO" id="GO:0005576">
    <property type="term" value="C:extracellular region"/>
    <property type="evidence" value="ECO:0007669"/>
    <property type="project" value="UniProtKB-SubCell"/>
</dbReference>
<dbReference type="InterPro" id="IPR009438">
    <property type="entry name" value="Phytosulfokine"/>
</dbReference>
<keyword evidence="5 9" id="KW-0765">Sulfation</keyword>
<evidence type="ECO:0000256" key="2">
    <source>
        <dbReference type="ARBA" id="ARBA00010781"/>
    </source>
</evidence>
<comment type="subcellular location">
    <subcellularLocation>
        <location evidence="1 9">Secreted</location>
    </subcellularLocation>
</comment>
<comment type="similarity">
    <text evidence="2 9">Belongs to the phytosulfokine family.</text>
</comment>
<comment type="PTM">
    <text evidence="9">PSK-alpha is produced by endopeptidase digestion. PSK-beta is produced from PSK-alpha by exopeptidase digestion.</text>
</comment>
<keyword evidence="6 9" id="KW-0732">Signal</keyword>
<evidence type="ECO:0000313" key="11">
    <source>
        <dbReference type="EMBL" id="VVA99503.1"/>
    </source>
</evidence>
<dbReference type="GO" id="GO:0008283">
    <property type="term" value="P:cell population proliferation"/>
    <property type="evidence" value="ECO:0007669"/>
    <property type="project" value="UniProtKB-UniRule"/>
</dbReference>
<dbReference type="PANTHER" id="PTHR33285">
    <property type="entry name" value="PHYTOSULFOKINES 3"/>
    <property type="match status" value="1"/>
</dbReference>
<dbReference type="AlphaFoldDB" id="A0A565BD30"/>
<protein>
    <recommendedName>
        <fullName evidence="9">Phytosulfokine</fullName>
    </recommendedName>
    <component>
        <recommendedName>
            <fullName evidence="9">Phytosulfokine-alpha</fullName>
            <shortName evidence="9">PSK-alpha</shortName>
            <shortName evidence="9">Phytosulfokine-a</shortName>
        </recommendedName>
    </component>
    <component>
        <recommendedName>
            <fullName evidence="9">Phytosulfokine-beta</fullName>
            <shortName evidence="9">PSK-beta</shortName>
            <shortName evidence="9">Phytosulfokine-b</shortName>
        </recommendedName>
    </component>
</protein>
<keyword evidence="3 9" id="KW-0217">Developmental protein</keyword>
<dbReference type="GO" id="GO:0030154">
    <property type="term" value="P:cell differentiation"/>
    <property type="evidence" value="ECO:0007669"/>
    <property type="project" value="UniProtKB-UniRule"/>
</dbReference>
<dbReference type="EMBL" id="CABITT030000003">
    <property type="protein sequence ID" value="VVA99503.1"/>
    <property type="molecule type" value="Genomic_DNA"/>
</dbReference>
<dbReference type="Proteomes" id="UP000489600">
    <property type="component" value="Unassembled WGS sequence"/>
</dbReference>
<feature type="compositionally biased region" description="Basic and acidic residues" evidence="10">
    <location>
        <begin position="28"/>
        <end position="41"/>
    </location>
</feature>